<evidence type="ECO:0000256" key="5">
    <source>
        <dbReference type="SAM" id="MobiDB-lite"/>
    </source>
</evidence>
<dbReference type="Pfam" id="PF08711">
    <property type="entry name" value="Med26"/>
    <property type="match status" value="1"/>
</dbReference>
<feature type="compositionally biased region" description="Basic and acidic residues" evidence="5">
    <location>
        <begin position="281"/>
        <end position="298"/>
    </location>
</feature>
<keyword evidence="9" id="KW-1185">Reference proteome</keyword>
<dbReference type="SUPFAM" id="SSF47676">
    <property type="entry name" value="Conserved domain common to transcription factors TFIIS, elongin A, CRSP70"/>
    <property type="match status" value="1"/>
</dbReference>
<comment type="caution">
    <text evidence="8">The sequence shown here is derived from an EMBL/GenBank/DDBJ whole genome shotgun (WGS) entry which is preliminary data.</text>
</comment>
<dbReference type="InterPro" id="IPR035441">
    <property type="entry name" value="TFIIS/LEDGF_dom_sf"/>
</dbReference>
<feature type="domain" description="TFIIS N-terminal" evidence="7">
    <location>
        <begin position="44"/>
        <end position="115"/>
    </location>
</feature>
<dbReference type="InterPro" id="IPR017923">
    <property type="entry name" value="TFIIS_N"/>
</dbReference>
<dbReference type="InterPro" id="IPR001810">
    <property type="entry name" value="F-box_dom"/>
</dbReference>
<dbReference type="PROSITE" id="PS50181">
    <property type="entry name" value="FBOX"/>
    <property type="match status" value="1"/>
</dbReference>
<feature type="compositionally biased region" description="Basic and acidic residues" evidence="5">
    <location>
        <begin position="411"/>
        <end position="463"/>
    </location>
</feature>
<dbReference type="GO" id="GO:0006368">
    <property type="term" value="P:transcription elongation by RNA polymerase II"/>
    <property type="evidence" value="ECO:0007669"/>
    <property type="project" value="InterPro"/>
</dbReference>
<feature type="compositionally biased region" description="Low complexity" evidence="5">
    <location>
        <begin position="708"/>
        <end position="724"/>
    </location>
</feature>
<dbReference type="STRING" id="137246.A0A401SBK7"/>
<feature type="region of interest" description="Disordered" evidence="5">
    <location>
        <begin position="176"/>
        <end position="463"/>
    </location>
</feature>
<dbReference type="PANTHER" id="PTHR15141">
    <property type="entry name" value="TRANSCRIPTION ELONGATION FACTOR B POLYPEPTIDE 3"/>
    <property type="match status" value="1"/>
</dbReference>
<evidence type="ECO:0000256" key="1">
    <source>
        <dbReference type="ARBA" id="ARBA00004123"/>
    </source>
</evidence>
<dbReference type="InterPro" id="IPR051870">
    <property type="entry name" value="Elongin-A_domain"/>
</dbReference>
<dbReference type="EMBL" id="BEZZ01000175">
    <property type="protein sequence ID" value="GCC27744.1"/>
    <property type="molecule type" value="Genomic_DNA"/>
</dbReference>
<name>A0A401SBK7_CHIPU</name>
<evidence type="ECO:0000259" key="7">
    <source>
        <dbReference type="PROSITE" id="PS51319"/>
    </source>
</evidence>
<dbReference type="PROSITE" id="PS51319">
    <property type="entry name" value="TFIIS_N"/>
    <property type="match status" value="1"/>
</dbReference>
<dbReference type="CDD" id="cd00183">
    <property type="entry name" value="TFIIS_I"/>
    <property type="match status" value="1"/>
</dbReference>
<dbReference type="OrthoDB" id="21513at2759"/>
<dbReference type="InterPro" id="IPR036047">
    <property type="entry name" value="F-box-like_dom_sf"/>
</dbReference>
<feature type="compositionally biased region" description="Low complexity" evidence="5">
    <location>
        <begin position="182"/>
        <end position="193"/>
    </location>
</feature>
<protein>
    <recommendedName>
        <fullName evidence="2">Elongin-A</fullName>
    </recommendedName>
</protein>
<dbReference type="SUPFAM" id="SSF81383">
    <property type="entry name" value="F-box domain"/>
    <property type="match status" value="1"/>
</dbReference>
<dbReference type="PANTHER" id="PTHR15141:SF75">
    <property type="entry name" value="ELONGIN-A"/>
    <property type="match status" value="1"/>
</dbReference>
<feature type="compositionally biased region" description="Basic and acidic residues" evidence="5">
    <location>
        <begin position="311"/>
        <end position="369"/>
    </location>
</feature>
<dbReference type="InterPro" id="IPR010684">
    <property type="entry name" value="RNA_pol_II_trans_fac_SIII_A"/>
</dbReference>
<gene>
    <name evidence="8" type="ORF">chiPu_0006170</name>
</gene>
<feature type="region of interest" description="Disordered" evidence="5">
    <location>
        <begin position="641"/>
        <end position="745"/>
    </location>
</feature>
<feature type="domain" description="F-box" evidence="6">
    <location>
        <begin position="559"/>
        <end position="603"/>
    </location>
</feature>
<keyword evidence="3 4" id="KW-0539">Nucleus</keyword>
<feature type="compositionally biased region" description="Basic and acidic residues" evidence="5">
    <location>
        <begin position="235"/>
        <end position="254"/>
    </location>
</feature>
<dbReference type="Gene3D" id="6.10.250.3180">
    <property type="match status" value="1"/>
</dbReference>
<dbReference type="AlphaFoldDB" id="A0A401SBK7"/>
<dbReference type="GO" id="GO:0070449">
    <property type="term" value="C:elongin complex"/>
    <property type="evidence" value="ECO:0007669"/>
    <property type="project" value="InterPro"/>
</dbReference>
<evidence type="ECO:0000256" key="4">
    <source>
        <dbReference type="PROSITE-ProRule" id="PRU00649"/>
    </source>
</evidence>
<dbReference type="Gene3D" id="1.20.930.10">
    <property type="entry name" value="Conserved domain common to transcription factors TFIIS, elongin A, CRSP70"/>
    <property type="match status" value="1"/>
</dbReference>
<evidence type="ECO:0000313" key="8">
    <source>
        <dbReference type="EMBL" id="GCC27744.1"/>
    </source>
</evidence>
<dbReference type="Proteomes" id="UP000287033">
    <property type="component" value="Unassembled WGS sequence"/>
</dbReference>
<sequence>MEVVNKIYQLQRAAIQFQVECVEALPGGCWARDGRIMAADELQEQVLKLQTRLSETQEPKKILKTLKRLNEFPITVDILADTGIGKTVNGFRKHDVVGDYAKNLVSKWKKLVPQEVERSTNTLDERQFSYNKGVSRKRHRDLPSEDDYGQTFQILHRESSEPNYEHIHEKRRHLLENEKSFRSGSQSYQSSKSNFKEEAERWTKSPPVEDYDEENDYSEEDVEQPMQPSKSFQKAPRDHHSSQVEVNTGRDREHKSSHKGKQQSVTKDEEKYKLSSLQMQDKIKSSLKEQHNHRDRGEFASISSSHKKPRQQPEETLECKKYKHRDSDKRKPDHEEPRNTSDKPKEKPTSSKQREQSDSKKSKPTEKHQSVSFPKDSTKPEIVDDFEEPTMSFESYLIYDQPQKKRKKVNKPVEKVKETRPDKSKGSDKLVSKLDSRSSDPSWREKNVEEKKKSKRHIKEEASVKPRKMMIDVVPVLPDIPLPHIQPNYRPLPSMDMTPLSPPKRKAVSVLSDEDLGFTGRRFNSKMQVYSGSKTVYLPKMMSLYEQCIRVLQNNVDSIHEVGGVPFEILEPVLERCTPEQLYRIEDCNPTFVEETDHLWLRHCKRDFKNQERQEFESWREMYLRLHDEREQKLRAITQSISSAHASKPKGRQAKLAFLNTEVKPPRDVRRRQEKHGTGVLISAPPRVKMQSQGGSSGSGGGNPSFDGPSTSHGSTSSSLTPPSSGGGLHESKKPQVKKIAPMMAKTIKFFKNRFSRR</sequence>
<accession>A0A401SBK7</accession>
<organism evidence="8 9">
    <name type="scientific">Chiloscyllium punctatum</name>
    <name type="common">Brownbanded bambooshark</name>
    <name type="synonym">Hemiscyllium punctatum</name>
    <dbReference type="NCBI Taxonomy" id="137246"/>
    <lineage>
        <taxon>Eukaryota</taxon>
        <taxon>Metazoa</taxon>
        <taxon>Chordata</taxon>
        <taxon>Craniata</taxon>
        <taxon>Vertebrata</taxon>
        <taxon>Chondrichthyes</taxon>
        <taxon>Elasmobranchii</taxon>
        <taxon>Galeomorphii</taxon>
        <taxon>Galeoidea</taxon>
        <taxon>Orectolobiformes</taxon>
        <taxon>Hemiscylliidae</taxon>
        <taxon>Chiloscyllium</taxon>
    </lineage>
</organism>
<evidence type="ECO:0000313" key="9">
    <source>
        <dbReference type="Proteomes" id="UP000287033"/>
    </source>
</evidence>
<dbReference type="OMA" id="MFLRCEE"/>
<proteinExistence type="predicted"/>
<evidence type="ECO:0000256" key="2">
    <source>
        <dbReference type="ARBA" id="ARBA00021346"/>
    </source>
</evidence>
<evidence type="ECO:0000256" key="3">
    <source>
        <dbReference type="ARBA" id="ARBA00023242"/>
    </source>
</evidence>
<comment type="subcellular location">
    <subcellularLocation>
        <location evidence="1 4">Nucleus</location>
    </subcellularLocation>
</comment>
<dbReference type="InterPro" id="IPR003617">
    <property type="entry name" value="TFIIS/CRSP70_N_sub"/>
</dbReference>
<feature type="compositionally biased region" description="Acidic residues" evidence="5">
    <location>
        <begin position="209"/>
        <end position="223"/>
    </location>
</feature>
<evidence type="ECO:0000259" key="6">
    <source>
        <dbReference type="PROSITE" id="PS50181"/>
    </source>
</evidence>
<feature type="compositionally biased region" description="Basic and acidic residues" evidence="5">
    <location>
        <begin position="194"/>
        <end position="203"/>
    </location>
</feature>
<dbReference type="SMART" id="SM00509">
    <property type="entry name" value="TFS2N"/>
    <property type="match status" value="1"/>
</dbReference>
<reference evidence="8 9" key="1">
    <citation type="journal article" date="2018" name="Nat. Ecol. Evol.">
        <title>Shark genomes provide insights into elasmobranch evolution and the origin of vertebrates.</title>
        <authorList>
            <person name="Hara Y"/>
            <person name="Yamaguchi K"/>
            <person name="Onimaru K"/>
            <person name="Kadota M"/>
            <person name="Koyanagi M"/>
            <person name="Keeley SD"/>
            <person name="Tatsumi K"/>
            <person name="Tanaka K"/>
            <person name="Motone F"/>
            <person name="Kageyama Y"/>
            <person name="Nozu R"/>
            <person name="Adachi N"/>
            <person name="Nishimura O"/>
            <person name="Nakagawa R"/>
            <person name="Tanegashima C"/>
            <person name="Kiyatake I"/>
            <person name="Matsumoto R"/>
            <person name="Murakumo K"/>
            <person name="Nishida K"/>
            <person name="Terakita A"/>
            <person name="Kuratani S"/>
            <person name="Sato K"/>
            <person name="Hyodo S Kuraku.S."/>
        </authorList>
    </citation>
    <scope>NUCLEOTIDE SEQUENCE [LARGE SCALE GENOMIC DNA]</scope>
</reference>
<dbReference type="Pfam" id="PF06881">
    <property type="entry name" value="Elongin_A"/>
    <property type="match status" value="1"/>
</dbReference>